<evidence type="ECO:0000259" key="9">
    <source>
        <dbReference type="PROSITE" id="PS50041"/>
    </source>
</evidence>
<dbReference type="PROSITE" id="PS50221">
    <property type="entry name" value="GAIN_B"/>
    <property type="match status" value="1"/>
</dbReference>
<evidence type="ECO:0000256" key="7">
    <source>
        <dbReference type="SAM" id="Phobius"/>
    </source>
</evidence>
<dbReference type="SMART" id="SM00034">
    <property type="entry name" value="CLECT"/>
    <property type="match status" value="1"/>
</dbReference>
<evidence type="ECO:0000313" key="13">
    <source>
        <dbReference type="Proteomes" id="UP001369086"/>
    </source>
</evidence>
<dbReference type="InterPro" id="IPR000922">
    <property type="entry name" value="Lectin_gal-bd_dom"/>
</dbReference>
<dbReference type="PROSITE" id="PS50041">
    <property type="entry name" value="C_TYPE_LECTIN_2"/>
    <property type="match status" value="1"/>
</dbReference>
<feature type="compositionally biased region" description="Acidic residues" evidence="6">
    <location>
        <begin position="565"/>
        <end position="578"/>
    </location>
</feature>
<feature type="transmembrane region" description="Helical" evidence="7">
    <location>
        <begin position="1177"/>
        <end position="1197"/>
    </location>
</feature>
<dbReference type="CDD" id="cd22831">
    <property type="entry name" value="Gal_Rha_Lectin_PKD1L2"/>
    <property type="match status" value="1"/>
</dbReference>
<dbReference type="InterPro" id="IPR035986">
    <property type="entry name" value="PKD_dom_sf"/>
</dbReference>
<dbReference type="InterPro" id="IPR046338">
    <property type="entry name" value="GAIN_dom_sf"/>
</dbReference>
<dbReference type="InterPro" id="IPR016186">
    <property type="entry name" value="C-type_lectin-like/link_sf"/>
</dbReference>
<evidence type="ECO:0000256" key="8">
    <source>
        <dbReference type="SAM" id="SignalP"/>
    </source>
</evidence>
<dbReference type="InterPro" id="IPR022409">
    <property type="entry name" value="PKD/Chitinase_dom"/>
</dbReference>
<dbReference type="EMBL" id="JAHFZB010000017">
    <property type="protein sequence ID" value="KAK6480021.1"/>
    <property type="molecule type" value="Genomic_DNA"/>
</dbReference>
<evidence type="ECO:0000259" key="10">
    <source>
        <dbReference type="PROSITE" id="PS50221"/>
    </source>
</evidence>
<evidence type="ECO:0000256" key="5">
    <source>
        <dbReference type="ARBA" id="ARBA00023157"/>
    </source>
</evidence>
<gene>
    <name evidence="12" type="ORF">HHUSO_G19185</name>
</gene>
<feature type="compositionally biased region" description="Polar residues" evidence="6">
    <location>
        <begin position="552"/>
        <end position="563"/>
    </location>
</feature>
<comment type="caution">
    <text evidence="12">The sequence shown here is derived from an EMBL/GenBank/DDBJ whole genome shotgun (WGS) entry which is preliminary data.</text>
</comment>
<keyword evidence="2 7" id="KW-0812">Transmembrane</keyword>
<dbReference type="PROSITE" id="PS50228">
    <property type="entry name" value="SUEL_LECTIN"/>
    <property type="match status" value="1"/>
</dbReference>
<proteinExistence type="predicted"/>
<dbReference type="PANTHER" id="PTHR10877:SF134">
    <property type="entry name" value="POLYCYSTIN-1-LIKE PROTEIN 2"/>
    <property type="match status" value="1"/>
</dbReference>
<evidence type="ECO:0000256" key="6">
    <source>
        <dbReference type="SAM" id="MobiDB-lite"/>
    </source>
</evidence>
<organism evidence="12 13">
    <name type="scientific">Huso huso</name>
    <name type="common">Beluga</name>
    <name type="synonym">Acipenser huso</name>
    <dbReference type="NCBI Taxonomy" id="61971"/>
    <lineage>
        <taxon>Eukaryota</taxon>
        <taxon>Metazoa</taxon>
        <taxon>Chordata</taxon>
        <taxon>Craniata</taxon>
        <taxon>Vertebrata</taxon>
        <taxon>Euteleostomi</taxon>
        <taxon>Actinopterygii</taxon>
        <taxon>Chondrostei</taxon>
        <taxon>Acipenseriformes</taxon>
        <taxon>Acipenseridae</taxon>
        <taxon>Huso</taxon>
    </lineage>
</organism>
<dbReference type="InterPro" id="IPR057244">
    <property type="entry name" value="GAIN_B"/>
</dbReference>
<evidence type="ECO:0000259" key="11">
    <source>
        <dbReference type="PROSITE" id="PS50228"/>
    </source>
</evidence>
<dbReference type="Pfam" id="PF02140">
    <property type="entry name" value="SUEL_Lectin"/>
    <property type="match status" value="1"/>
</dbReference>
<evidence type="ECO:0000256" key="1">
    <source>
        <dbReference type="ARBA" id="ARBA00004370"/>
    </source>
</evidence>
<feature type="signal peptide" evidence="8">
    <location>
        <begin position="1"/>
        <end position="29"/>
    </location>
</feature>
<dbReference type="InterPro" id="IPR051223">
    <property type="entry name" value="Polycystin"/>
</dbReference>
<name>A0ABR0Z5B7_HUSHU</name>
<keyword evidence="5" id="KW-1015">Disulfide bond</keyword>
<feature type="chain" id="PRO_5045357863" evidence="8">
    <location>
        <begin position="30"/>
        <end position="1209"/>
    </location>
</feature>
<protein>
    <submittedName>
        <fullName evidence="12">Polycystic kidney disease protein 1-like 2</fullName>
    </submittedName>
</protein>
<dbReference type="InterPro" id="IPR016187">
    <property type="entry name" value="CTDL_fold"/>
</dbReference>
<comment type="subcellular location">
    <subcellularLocation>
        <location evidence="1">Membrane</location>
    </subcellularLocation>
</comment>
<evidence type="ECO:0000313" key="12">
    <source>
        <dbReference type="EMBL" id="KAK6480021.1"/>
    </source>
</evidence>
<dbReference type="InterPro" id="IPR043159">
    <property type="entry name" value="Lectin_gal-bd_sf"/>
</dbReference>
<dbReference type="Proteomes" id="UP001369086">
    <property type="component" value="Unassembled WGS sequence"/>
</dbReference>
<evidence type="ECO:0000256" key="4">
    <source>
        <dbReference type="ARBA" id="ARBA00023136"/>
    </source>
</evidence>
<dbReference type="CDD" id="cd00037">
    <property type="entry name" value="CLECT"/>
    <property type="match status" value="1"/>
</dbReference>
<feature type="domain" description="SUEL-type lectin" evidence="11">
    <location>
        <begin position="174"/>
        <end position="266"/>
    </location>
</feature>
<keyword evidence="13" id="KW-1185">Reference proteome</keyword>
<dbReference type="Pfam" id="PF01825">
    <property type="entry name" value="GPS"/>
    <property type="match status" value="1"/>
</dbReference>
<dbReference type="InterPro" id="IPR000203">
    <property type="entry name" value="GPS"/>
</dbReference>
<feature type="region of interest" description="Disordered" evidence="6">
    <location>
        <begin position="552"/>
        <end position="601"/>
    </location>
</feature>
<dbReference type="SUPFAM" id="SSF56436">
    <property type="entry name" value="C-type lectin-like"/>
    <property type="match status" value="1"/>
</dbReference>
<dbReference type="Pfam" id="PF00059">
    <property type="entry name" value="Lectin_C"/>
    <property type="match status" value="1"/>
</dbReference>
<accession>A0ABR0Z5B7</accession>
<keyword evidence="8" id="KW-0732">Signal</keyword>
<dbReference type="SMART" id="SM00303">
    <property type="entry name" value="GPS"/>
    <property type="match status" value="1"/>
</dbReference>
<keyword evidence="4 7" id="KW-0472">Membrane</keyword>
<reference evidence="12 13" key="1">
    <citation type="submission" date="2021-05" db="EMBL/GenBank/DDBJ databases">
        <authorList>
            <person name="Zahm M."/>
            <person name="Klopp C."/>
            <person name="Cabau C."/>
            <person name="Kuhl H."/>
            <person name="Suciu R."/>
            <person name="Ciorpac M."/>
            <person name="Holostenco D."/>
            <person name="Gessner J."/>
            <person name="Wuertz S."/>
            <person name="Hohne C."/>
            <person name="Stock M."/>
            <person name="Gislard M."/>
            <person name="Lluch J."/>
            <person name="Milhes M."/>
            <person name="Lampietro C."/>
            <person name="Lopez Roques C."/>
            <person name="Donnadieu C."/>
            <person name="Du K."/>
            <person name="Schartl M."/>
            <person name="Guiguen Y."/>
        </authorList>
    </citation>
    <scope>NUCLEOTIDE SEQUENCE [LARGE SCALE GENOMIC DNA]</scope>
    <source>
        <strain evidence="12">Hh-F2</strain>
        <tissue evidence="12">Blood</tissue>
    </source>
</reference>
<dbReference type="PANTHER" id="PTHR10877">
    <property type="entry name" value="POLYCYSTIN FAMILY MEMBER"/>
    <property type="match status" value="1"/>
</dbReference>
<evidence type="ECO:0000256" key="2">
    <source>
        <dbReference type="ARBA" id="ARBA00022692"/>
    </source>
</evidence>
<dbReference type="Gene3D" id="3.10.100.10">
    <property type="entry name" value="Mannose-Binding Protein A, subunit A"/>
    <property type="match status" value="1"/>
</dbReference>
<sequence>MSVWFGTTMSPALLRLLSALLALIFQAWGQGSSAAPLCSEYQEGFEDSCYEFVGFQRSFHSAQGWCERGGGHLAFILNDETQQFLQKHLQPDRDWWIGLAPATENLTRESAAAEGPLSWLDGSDVSYANWKTDAPAAVQCGHILKDSGYQWEATSNCSQELYFVCEFESGRSLACVEYNATLQCGSGQVIQIDDSFYGRKTLHYCRQPISPPSPAPEEECSWVDVADLVAGHCHGLQVCQAVADVASFGEPCPGLGSYLSVEYHCKEGLQLLVGELVPVFENVTITLRWLLFPFTGNLTCSLSAGDGRIIDPYSPAQSNSSVVHRYTRAGVFTVSVECTTSEWHVAAQKTISVQEPISEFGTIRCYSKNQWRDSLNCSVLYGSTLQIQVELEAGTNVTYTVLSGNALLAKSTALRGIMPHNLTIDTTTQQQMGPGSHLLTILASNNVTAPDVTVELEVLFVEPVQGLQATLTSRDDIVLGNDLQISVSISHGAPVELVFQFVGLSNYSRKKELKDSQAKVFSFRTNFEGTFHVTVSASNGFSEMSLAIGSQTVIPNPSSASNVTEEPDSDTESEEEEAEVKRSAGPSSGINSKRHKDEHDRLRRDGDYTRCKSLYGENKDVKVHISCLNCSYYNWYKPVSLKATCDGSCSKIDWYYVDYDNEGDSNDCQASMVANNGSNYFLAGRTCIKPHEWECKVRAIGVSGLKYGYVDYTFKMTQAVSSYNQQNSFEILQQGMQSDPAIVQLYQNITSTLNQDGDIEGMTARAEMREQLLLTMSATFNESYVDTMQAAVQAANVLKSLVQRSDEVTPSAQLHTSSFLYNLTKSLLSLKLMDSGKAGEMTDFAMSVVTAAGSILEASGESLVTQTQTSYLLISTLGNVKNALLSRKPPDQEPFIVTSEKISLYANRLSLSSLSGTTITTSNTSKASFTLPAIASSFSDDKTVDVQMISFSQNPFSWGRGEAVEKTVGELSLSRENGSTILVSNLTEDIEIFLPRPYADPVNSTVLVLGNFSTVMVNVTAGNPSLVLKLDLAREVPLQLYLGFQYHPNETSFDAETQLPDERYSGGDRYTWVLNPDNLSSGVGVYYILLRPSWNTGPISTNTTVSVTSFAASCVYWDELSSNWNMQGCRVGPLTTYNVTQCLCNHLTSFGSSFFVMPNAVDVSRSAELFASFSSNPVVVCTVASLIGVYILVIIWARRKDIKDADKVS</sequence>
<dbReference type="InterPro" id="IPR001304">
    <property type="entry name" value="C-type_lectin-like"/>
</dbReference>
<feature type="domain" description="C-type lectin" evidence="9">
    <location>
        <begin position="45"/>
        <end position="166"/>
    </location>
</feature>
<dbReference type="SUPFAM" id="SSF49299">
    <property type="entry name" value="PKD domain"/>
    <property type="match status" value="1"/>
</dbReference>
<dbReference type="Gene3D" id="2.60.120.740">
    <property type="match status" value="1"/>
</dbReference>
<dbReference type="SMART" id="SM00089">
    <property type="entry name" value="PKD"/>
    <property type="match status" value="1"/>
</dbReference>
<feature type="domain" description="GAIN-B" evidence="10">
    <location>
        <begin position="997"/>
        <end position="1162"/>
    </location>
</feature>
<keyword evidence="3 7" id="KW-1133">Transmembrane helix</keyword>
<dbReference type="Gene3D" id="2.60.220.50">
    <property type="match status" value="1"/>
</dbReference>
<evidence type="ECO:0000256" key="3">
    <source>
        <dbReference type="ARBA" id="ARBA00022989"/>
    </source>
</evidence>